<evidence type="ECO:0000313" key="1">
    <source>
        <dbReference type="EMBL" id="KAL3760983.1"/>
    </source>
</evidence>
<protein>
    <submittedName>
        <fullName evidence="1">Uncharacterized protein</fullName>
    </submittedName>
</protein>
<sequence>MSNDDDVKFHYSNGGLHLRPLITSIPDRLCVSRRKLIEVELTASIRVIGDHAFRGCSSLRKIHLCEGLRTIGEKSFAGCKQLTHVSVPSTVTVINNGAFHGCTSLEDIHLCEGLLTIGHRALNKHLGVFYGCTSLLRITVPSTVAVISAWAFDGCTSLAKVQLQEGLQAIKAVAFARCSSLRYLIIPSTVTVVEDWAFDGCSSLGGVHVQSRRLRLGKGAIPFDEIIVVYNDIPSTVTYAEGGGFCLHVDPSVNEVPERAFLNHCLIEVELPQGLLAIGNKSFCRCASLRAIHLFEGLLTIGENAFAECTSLKRIAVPSTVTVICDGAFHSCTSIEEVNLREGLIVIGHRGEDGVRSGTRGVFSGCTSLLSIIIPSTVTNIGAMAFGGCTSLETVHLSDGIQAIEDSTFFRCTSLKCILIPSSVTLIGDGAFDECTNLEDVQLCEGLLTIGDSAFRQASNLLRITIPSTVTSIEGRAFHLCRSLKEVHLFEGLRTIGECAFASCGLSRITIPATVSYFGEFAFGGCKTLIGVHLCEGIHSLGEYAFDGCHSLLRINLPSTLLDVGDFDCTLLRNVAIARSITLEQGIFGASFREVNCTLDMLRSRFDDLPVHEVCFFHSHPAMNTTNQGELLQNNLRQLATQSSIVDCLGMTPLHVLACSAHHDLRLYQCISEIYPDAIITRDIWGETPLEYVLLSEAPTEILHFCLETWKRSSVLPFDFSTMISRLDDVCKSGDYVRQVIQAQRTYFPGLDINWREMLNARTFSLRIYGVIVEASLSTQYNCISTEQRREIDHFLESETFVRGHREFRYGELRRMITQFIQEHREFLIFASTMLELALWKSVLNESVPQHQYTNNDLMIREEIRVNGGQLFQVVIPHVLSFL</sequence>
<dbReference type="PANTHER" id="PTHR45661:SF3">
    <property type="entry name" value="IG-LIKE DOMAIN-CONTAINING PROTEIN"/>
    <property type="match status" value="1"/>
</dbReference>
<evidence type="ECO:0000313" key="2">
    <source>
        <dbReference type="Proteomes" id="UP001530293"/>
    </source>
</evidence>
<keyword evidence="2" id="KW-1185">Reference proteome</keyword>
<dbReference type="Proteomes" id="UP001530293">
    <property type="component" value="Unassembled WGS sequence"/>
</dbReference>
<dbReference type="EMBL" id="JALLBG020000167">
    <property type="protein sequence ID" value="KAL3760983.1"/>
    <property type="molecule type" value="Genomic_DNA"/>
</dbReference>
<dbReference type="Pfam" id="PF13306">
    <property type="entry name" value="LRR_5"/>
    <property type="match status" value="4"/>
</dbReference>
<name>A0ABD3MAK7_9STRA</name>
<dbReference type="InterPro" id="IPR053139">
    <property type="entry name" value="Surface_bspA-like"/>
</dbReference>
<dbReference type="SUPFAM" id="SSF52058">
    <property type="entry name" value="L domain-like"/>
    <property type="match status" value="3"/>
</dbReference>
<reference evidence="1 2" key="1">
    <citation type="submission" date="2024-10" db="EMBL/GenBank/DDBJ databases">
        <title>Updated reference genomes for cyclostephanoid diatoms.</title>
        <authorList>
            <person name="Roberts W.R."/>
            <person name="Alverson A.J."/>
        </authorList>
    </citation>
    <scope>NUCLEOTIDE SEQUENCE [LARGE SCALE GENOMIC DNA]</scope>
    <source>
        <strain evidence="1 2">AJA232-27</strain>
    </source>
</reference>
<organism evidence="1 2">
    <name type="scientific">Discostella pseudostelligera</name>
    <dbReference type="NCBI Taxonomy" id="259834"/>
    <lineage>
        <taxon>Eukaryota</taxon>
        <taxon>Sar</taxon>
        <taxon>Stramenopiles</taxon>
        <taxon>Ochrophyta</taxon>
        <taxon>Bacillariophyta</taxon>
        <taxon>Coscinodiscophyceae</taxon>
        <taxon>Thalassiosirophycidae</taxon>
        <taxon>Stephanodiscales</taxon>
        <taxon>Stephanodiscaceae</taxon>
        <taxon>Discostella</taxon>
    </lineage>
</organism>
<dbReference type="InterPro" id="IPR026906">
    <property type="entry name" value="LRR_5"/>
</dbReference>
<gene>
    <name evidence="1" type="ORF">ACHAWU_009306</name>
</gene>
<dbReference type="InterPro" id="IPR032675">
    <property type="entry name" value="LRR_dom_sf"/>
</dbReference>
<dbReference type="PANTHER" id="PTHR45661">
    <property type="entry name" value="SURFACE ANTIGEN"/>
    <property type="match status" value="1"/>
</dbReference>
<comment type="caution">
    <text evidence="1">The sequence shown here is derived from an EMBL/GenBank/DDBJ whole genome shotgun (WGS) entry which is preliminary data.</text>
</comment>
<proteinExistence type="predicted"/>
<dbReference type="AlphaFoldDB" id="A0ABD3MAK7"/>
<dbReference type="Gene3D" id="3.80.10.10">
    <property type="entry name" value="Ribonuclease Inhibitor"/>
    <property type="match status" value="4"/>
</dbReference>
<accession>A0ABD3MAK7</accession>